<dbReference type="GeneID" id="70130035"/>
<dbReference type="EMBL" id="JAGPXC010000015">
    <property type="protein sequence ID" value="KAH6638567.1"/>
    <property type="molecule type" value="Genomic_DNA"/>
</dbReference>
<comment type="caution">
    <text evidence="3">The sequence shown here is derived from an EMBL/GenBank/DDBJ whole genome shotgun (WGS) entry which is preliminary data.</text>
</comment>
<dbReference type="Gene3D" id="3.40.50.1110">
    <property type="entry name" value="SGNH hydrolase"/>
    <property type="match status" value="1"/>
</dbReference>
<dbReference type="OrthoDB" id="1600564at2759"/>
<dbReference type="InterPro" id="IPR036514">
    <property type="entry name" value="SGNH_hydro_sf"/>
</dbReference>
<evidence type="ECO:0000256" key="1">
    <source>
        <dbReference type="ARBA" id="ARBA00022801"/>
    </source>
</evidence>
<dbReference type="PANTHER" id="PTHR45648">
    <property type="entry name" value="GDSL LIPASE/ACYLHYDROLASE FAMILY PROTEIN (AFU_ORTHOLOGUE AFUA_4G14700)"/>
    <property type="match status" value="1"/>
</dbReference>
<evidence type="ECO:0000313" key="3">
    <source>
        <dbReference type="EMBL" id="KAH6638567.1"/>
    </source>
</evidence>
<dbReference type="PANTHER" id="PTHR45648:SF85">
    <property type="entry name" value="A, PUTATIVE (AFU_ORTHOLOGUE AFUA_2G10760)-RELATED"/>
    <property type="match status" value="1"/>
</dbReference>
<sequence length="352" mass="38878">MVKSSYIAVLTAISALCGHAQANNGTQSFNFNGTKSVIAFGDSYTFIQGTAGNPNHTFIGDYKNFKYTASQLLSTKIVQNFTSTAEGGPNWIERLTGCATTSGYYSPTACRIQLWDFAFAGASVSREFLPPHSKTTVPLVNQTQQFLTYGEPALRNSGNLDKSKALVALWIGVNDVFDSKTYKPAEVSYQDFWTAEIRGVFEQSVTPLYESGFKNFLFMNLPPLDRTAANQKTAYYKTGEVYPSKTQVDLWGSILSNQTQAFGAAYPDAKAMLYDANKFLNGVMDNPKKYGISHTATYCAAWNQIGVLTNATAYGCDKLQTYFWYNALHLSARTHQVMAADLQTFLLSQATY</sequence>
<protein>
    <recommendedName>
        <fullName evidence="5">Lysophospholipase A</fullName>
    </recommendedName>
</protein>
<dbReference type="RefSeq" id="XP_045950839.1">
    <property type="nucleotide sequence ID" value="XM_046101143.1"/>
</dbReference>
<dbReference type="GO" id="GO:0016788">
    <property type="term" value="F:hydrolase activity, acting on ester bonds"/>
    <property type="evidence" value="ECO:0007669"/>
    <property type="project" value="InterPro"/>
</dbReference>
<dbReference type="InterPro" id="IPR001087">
    <property type="entry name" value="GDSL"/>
</dbReference>
<dbReference type="InterPro" id="IPR051058">
    <property type="entry name" value="GDSL_Est/Lipase"/>
</dbReference>
<gene>
    <name evidence="3" type="ORF">BKA67DRAFT_542673</name>
</gene>
<feature type="chain" id="PRO_5040179844" description="Lysophospholipase A" evidence="2">
    <location>
        <begin position="23"/>
        <end position="352"/>
    </location>
</feature>
<evidence type="ECO:0000313" key="4">
    <source>
        <dbReference type="Proteomes" id="UP000758603"/>
    </source>
</evidence>
<organism evidence="3 4">
    <name type="scientific">Truncatella angustata</name>
    <dbReference type="NCBI Taxonomy" id="152316"/>
    <lineage>
        <taxon>Eukaryota</taxon>
        <taxon>Fungi</taxon>
        <taxon>Dikarya</taxon>
        <taxon>Ascomycota</taxon>
        <taxon>Pezizomycotina</taxon>
        <taxon>Sordariomycetes</taxon>
        <taxon>Xylariomycetidae</taxon>
        <taxon>Amphisphaeriales</taxon>
        <taxon>Sporocadaceae</taxon>
        <taxon>Truncatella</taxon>
    </lineage>
</organism>
<proteinExistence type="predicted"/>
<dbReference type="Pfam" id="PF00657">
    <property type="entry name" value="Lipase_GDSL"/>
    <property type="match status" value="1"/>
</dbReference>
<keyword evidence="2" id="KW-0732">Signal</keyword>
<dbReference type="Proteomes" id="UP000758603">
    <property type="component" value="Unassembled WGS sequence"/>
</dbReference>
<dbReference type="AlphaFoldDB" id="A0A9P8RJF1"/>
<reference evidence="3" key="1">
    <citation type="journal article" date="2021" name="Nat. Commun.">
        <title>Genetic determinants of endophytism in the Arabidopsis root mycobiome.</title>
        <authorList>
            <person name="Mesny F."/>
            <person name="Miyauchi S."/>
            <person name="Thiergart T."/>
            <person name="Pickel B."/>
            <person name="Atanasova L."/>
            <person name="Karlsson M."/>
            <person name="Huettel B."/>
            <person name="Barry K.W."/>
            <person name="Haridas S."/>
            <person name="Chen C."/>
            <person name="Bauer D."/>
            <person name="Andreopoulos W."/>
            <person name="Pangilinan J."/>
            <person name="LaButti K."/>
            <person name="Riley R."/>
            <person name="Lipzen A."/>
            <person name="Clum A."/>
            <person name="Drula E."/>
            <person name="Henrissat B."/>
            <person name="Kohler A."/>
            <person name="Grigoriev I.V."/>
            <person name="Martin F.M."/>
            <person name="Hacquard S."/>
        </authorList>
    </citation>
    <scope>NUCLEOTIDE SEQUENCE</scope>
    <source>
        <strain evidence="3">MPI-SDFR-AT-0073</strain>
    </source>
</reference>
<feature type="signal peptide" evidence="2">
    <location>
        <begin position="1"/>
        <end position="22"/>
    </location>
</feature>
<evidence type="ECO:0000256" key="2">
    <source>
        <dbReference type="SAM" id="SignalP"/>
    </source>
</evidence>
<dbReference type="CDD" id="cd01846">
    <property type="entry name" value="fatty_acyltransferase_like"/>
    <property type="match status" value="1"/>
</dbReference>
<keyword evidence="4" id="KW-1185">Reference proteome</keyword>
<dbReference type="SUPFAM" id="SSF52266">
    <property type="entry name" value="SGNH hydrolase"/>
    <property type="match status" value="1"/>
</dbReference>
<accession>A0A9P8RJF1</accession>
<evidence type="ECO:0008006" key="5">
    <source>
        <dbReference type="Google" id="ProtNLM"/>
    </source>
</evidence>
<name>A0A9P8RJF1_9PEZI</name>
<keyword evidence="1" id="KW-0378">Hydrolase</keyword>